<evidence type="ECO:0000313" key="3">
    <source>
        <dbReference type="EMBL" id="PAU98644.1"/>
    </source>
</evidence>
<dbReference type="GO" id="GO:0004497">
    <property type="term" value="F:monooxygenase activity"/>
    <property type="evidence" value="ECO:0007669"/>
    <property type="project" value="UniProtKB-KW"/>
</dbReference>
<dbReference type="EMBL" id="NSJZ01000001">
    <property type="protein sequence ID" value="PAU98644.1"/>
    <property type="molecule type" value="Genomic_DNA"/>
</dbReference>
<keyword evidence="3" id="KW-0560">Oxidoreductase</keyword>
<dbReference type="InterPro" id="IPR011008">
    <property type="entry name" value="Dimeric_a/b-barrel"/>
</dbReference>
<dbReference type="InterPro" id="IPR007138">
    <property type="entry name" value="ABM_dom"/>
</dbReference>
<dbReference type="Proteomes" id="UP000218023">
    <property type="component" value="Unassembled WGS sequence"/>
</dbReference>
<dbReference type="RefSeq" id="WP_095638363.1">
    <property type="nucleotide sequence ID" value="NZ_NSJZ01000001.1"/>
</dbReference>
<evidence type="ECO:0000259" key="2">
    <source>
        <dbReference type="PROSITE" id="PS51725"/>
    </source>
</evidence>
<evidence type="ECO:0000313" key="4">
    <source>
        <dbReference type="Proteomes" id="UP000218023"/>
    </source>
</evidence>
<feature type="region of interest" description="Disordered" evidence="1">
    <location>
        <begin position="98"/>
        <end position="122"/>
    </location>
</feature>
<feature type="domain" description="ABM" evidence="2">
    <location>
        <begin position="2"/>
        <end position="91"/>
    </location>
</feature>
<dbReference type="PANTHER" id="PTHR37811:SF2">
    <property type="entry name" value="ABM DOMAIN-CONTAINING PROTEIN"/>
    <property type="match status" value="1"/>
</dbReference>
<dbReference type="PANTHER" id="PTHR37811">
    <property type="entry name" value="BLL5343 PROTEIN"/>
    <property type="match status" value="1"/>
</dbReference>
<evidence type="ECO:0000256" key="1">
    <source>
        <dbReference type="SAM" id="MobiDB-lite"/>
    </source>
</evidence>
<proteinExistence type="predicted"/>
<protein>
    <submittedName>
        <fullName evidence="3">Antibiotic biosynthesis monooxygenase</fullName>
    </submittedName>
</protein>
<dbReference type="SUPFAM" id="SSF54909">
    <property type="entry name" value="Dimeric alpha+beta barrel"/>
    <property type="match status" value="1"/>
</dbReference>
<dbReference type="OrthoDB" id="9797060at2"/>
<keyword evidence="3" id="KW-0503">Monooxygenase</keyword>
<feature type="compositionally biased region" description="Basic and acidic residues" evidence="1">
    <location>
        <begin position="105"/>
        <end position="122"/>
    </location>
</feature>
<dbReference type="Pfam" id="PF03992">
    <property type="entry name" value="ABM"/>
    <property type="match status" value="1"/>
</dbReference>
<dbReference type="InterPro" id="IPR052936">
    <property type="entry name" value="Jasmonate_Hydroxylase-like"/>
</dbReference>
<name>A0A2A2GNP6_9RHOB</name>
<reference evidence="3 4" key="1">
    <citation type="submission" date="2017-09" db="EMBL/GenBank/DDBJ databases">
        <title>Paracoccus alkalisoli sp. nov., isolated from saline alkaline soil.</title>
        <authorList>
            <person name="Dong X."/>
            <person name="Zhang G."/>
        </authorList>
    </citation>
    <scope>NUCLEOTIDE SEQUENCE [LARGE SCALE GENOMIC DNA]</scope>
    <source>
        <strain evidence="3 4">WN007</strain>
    </source>
</reference>
<comment type="caution">
    <text evidence="3">The sequence shown here is derived from an EMBL/GenBank/DDBJ whole genome shotgun (WGS) entry which is preliminary data.</text>
</comment>
<gene>
    <name evidence="3" type="ORF">CK240_00385</name>
</gene>
<accession>A0A2A2GNP6</accession>
<dbReference type="Gene3D" id="3.30.70.100">
    <property type="match status" value="1"/>
</dbReference>
<dbReference type="PROSITE" id="PS51725">
    <property type="entry name" value="ABM"/>
    <property type="match status" value="1"/>
</dbReference>
<sequence>MIAVIFEAWVSGEAQAEYLDLAAELHPLLANLDGFISIERFQSLTNPGKVLSLSFWQDEAAVAAWRNLPEHRRVQAAGRDHVFADYHLRIAAVTRDYSMQSRNEAPPDSRAIHKEAPDHVRP</sequence>
<keyword evidence="4" id="KW-1185">Reference proteome</keyword>
<organism evidence="3 4">
    <name type="scientific">Paracoccus salipaludis</name>
    <dbReference type="NCBI Taxonomy" id="2032623"/>
    <lineage>
        <taxon>Bacteria</taxon>
        <taxon>Pseudomonadati</taxon>
        <taxon>Pseudomonadota</taxon>
        <taxon>Alphaproteobacteria</taxon>
        <taxon>Rhodobacterales</taxon>
        <taxon>Paracoccaceae</taxon>
        <taxon>Paracoccus</taxon>
    </lineage>
</organism>
<dbReference type="AlphaFoldDB" id="A0A2A2GNP6"/>